<keyword evidence="2" id="KW-1185">Reference proteome</keyword>
<evidence type="ECO:0000313" key="1">
    <source>
        <dbReference type="EMBL" id="GID77291.1"/>
    </source>
</evidence>
<dbReference type="Proteomes" id="UP000609879">
    <property type="component" value="Unassembled WGS sequence"/>
</dbReference>
<evidence type="ECO:0000313" key="2">
    <source>
        <dbReference type="Proteomes" id="UP000609879"/>
    </source>
</evidence>
<proteinExistence type="predicted"/>
<gene>
    <name evidence="1" type="ORF">Ade02nite_59320</name>
</gene>
<sequence>MKHKKVARVTRRHHLRGLRLRRRTVTTIADHLRTEPVVDALHPAVRTRVSLVGAIFHSDHGAQGGRAPSVDEQDLRLAGGRSVRQVPLRCQELTRAPRDGPPGPGC</sequence>
<comment type="caution">
    <text evidence="1">The sequence shown here is derived from an EMBL/GenBank/DDBJ whole genome shotgun (WGS) entry which is preliminary data.</text>
</comment>
<accession>A0ABQ3YBE7</accession>
<protein>
    <submittedName>
        <fullName evidence="1">Uncharacterized protein</fullName>
    </submittedName>
</protein>
<reference evidence="1 2" key="1">
    <citation type="submission" date="2021-01" db="EMBL/GenBank/DDBJ databases">
        <title>Whole genome shotgun sequence of Actinoplanes deccanensis NBRC 13994.</title>
        <authorList>
            <person name="Komaki H."/>
            <person name="Tamura T."/>
        </authorList>
    </citation>
    <scope>NUCLEOTIDE SEQUENCE [LARGE SCALE GENOMIC DNA]</scope>
    <source>
        <strain evidence="1 2">NBRC 13994</strain>
    </source>
</reference>
<organism evidence="1 2">
    <name type="scientific">Paractinoplanes deccanensis</name>
    <dbReference type="NCBI Taxonomy" id="113561"/>
    <lineage>
        <taxon>Bacteria</taxon>
        <taxon>Bacillati</taxon>
        <taxon>Actinomycetota</taxon>
        <taxon>Actinomycetes</taxon>
        <taxon>Micromonosporales</taxon>
        <taxon>Micromonosporaceae</taxon>
        <taxon>Paractinoplanes</taxon>
    </lineage>
</organism>
<name>A0ABQ3YBE7_9ACTN</name>
<dbReference type="EMBL" id="BOMI01000117">
    <property type="protein sequence ID" value="GID77291.1"/>
    <property type="molecule type" value="Genomic_DNA"/>
</dbReference>